<reference evidence="2 3" key="1">
    <citation type="submission" date="2016-10" db="EMBL/GenBank/DDBJ databases">
        <authorList>
            <person name="de Groot N.N."/>
        </authorList>
    </citation>
    <scope>NUCLEOTIDE SEQUENCE [LARGE SCALE GENOMIC DNA]</scope>
    <source>
        <strain evidence="2 3">CGMCC 4.6533</strain>
    </source>
</reference>
<protein>
    <submittedName>
        <fullName evidence="2">Uncharacterized protein</fullName>
    </submittedName>
</protein>
<dbReference type="AlphaFoldDB" id="A0A1G9KKR1"/>
<keyword evidence="3" id="KW-1185">Reference proteome</keyword>
<accession>A0A1G9KKR1</accession>
<dbReference type="EMBL" id="FNDJ01000026">
    <property type="protein sequence ID" value="SDL49993.1"/>
    <property type="molecule type" value="Genomic_DNA"/>
</dbReference>
<evidence type="ECO:0000313" key="3">
    <source>
        <dbReference type="Proteomes" id="UP000199202"/>
    </source>
</evidence>
<organism evidence="2 3">
    <name type="scientific">Nonomuraea jiangxiensis</name>
    <dbReference type="NCBI Taxonomy" id="633440"/>
    <lineage>
        <taxon>Bacteria</taxon>
        <taxon>Bacillati</taxon>
        <taxon>Actinomycetota</taxon>
        <taxon>Actinomycetes</taxon>
        <taxon>Streptosporangiales</taxon>
        <taxon>Streptosporangiaceae</taxon>
        <taxon>Nonomuraea</taxon>
    </lineage>
</organism>
<gene>
    <name evidence="2" type="ORF">SAMN05421869_126139</name>
</gene>
<feature type="region of interest" description="Disordered" evidence="1">
    <location>
        <begin position="34"/>
        <end position="61"/>
    </location>
</feature>
<dbReference type="Proteomes" id="UP000199202">
    <property type="component" value="Unassembled WGS sequence"/>
</dbReference>
<evidence type="ECO:0000256" key="1">
    <source>
        <dbReference type="SAM" id="MobiDB-lite"/>
    </source>
</evidence>
<sequence>MVGALAAMRRVLSPTGTLIVDSRDWEALYRERPAPWPPTGCASAATPSDTTDGGRRAAGRL</sequence>
<proteinExistence type="predicted"/>
<name>A0A1G9KKR1_9ACTN</name>
<evidence type="ECO:0000313" key="2">
    <source>
        <dbReference type="EMBL" id="SDL49993.1"/>
    </source>
</evidence>